<dbReference type="Proteomes" id="UP000061569">
    <property type="component" value="Chromosome"/>
</dbReference>
<evidence type="ECO:0000313" key="1">
    <source>
        <dbReference type="EMBL" id="ALN59735.1"/>
    </source>
</evidence>
<dbReference type="KEGG" id="lez:GLE_4394"/>
<dbReference type="EMBL" id="CP013140">
    <property type="protein sequence ID" value="ALN59735.1"/>
    <property type="molecule type" value="Genomic_DNA"/>
</dbReference>
<sequence>MAGRAHPMQAKYLLARTALRDATWFFDTFGGADGSGCLARFWELVGSELPEHERVAAQGLAAQGLALDDGSPALLLSLPAPERNDAHFVAAVAGSGGVRVFCLERSLSFPEQRECTVIAELAADHRANWGNGPAADAGAFLAAVDAIVSGARPGPMATVPMQLA</sequence>
<name>A0A0S2DM82_LYSEN</name>
<gene>
    <name evidence="1" type="ORF">GLE_4394</name>
</gene>
<protein>
    <submittedName>
        <fullName evidence="1">Uncharacterized protein</fullName>
    </submittedName>
</protein>
<organism evidence="1 2">
    <name type="scientific">Lysobacter enzymogenes</name>
    <dbReference type="NCBI Taxonomy" id="69"/>
    <lineage>
        <taxon>Bacteria</taxon>
        <taxon>Pseudomonadati</taxon>
        <taxon>Pseudomonadota</taxon>
        <taxon>Gammaproteobacteria</taxon>
        <taxon>Lysobacterales</taxon>
        <taxon>Lysobacteraceae</taxon>
        <taxon>Lysobacter</taxon>
    </lineage>
</organism>
<reference evidence="1 2" key="1">
    <citation type="submission" date="2015-11" db="EMBL/GenBank/DDBJ databases">
        <title>Genome sequences of Lysobacter enzymogenes strain C3 and Lysobacter antibioticus ATCC 29479.</title>
        <authorList>
            <person name="Kobayashi D.Y."/>
        </authorList>
    </citation>
    <scope>NUCLEOTIDE SEQUENCE [LARGE SCALE GENOMIC DNA]</scope>
    <source>
        <strain evidence="1 2">C3</strain>
    </source>
</reference>
<accession>A0A0S2DM82</accession>
<dbReference type="AlphaFoldDB" id="A0A0S2DM82"/>
<proteinExistence type="predicted"/>
<evidence type="ECO:0000313" key="2">
    <source>
        <dbReference type="Proteomes" id="UP000061569"/>
    </source>
</evidence>
<dbReference type="PATRIC" id="fig|69.6.peg.4333"/>